<organism evidence="1 2">
    <name type="scientific">Emiliania huxleyi (strain CCMP1516)</name>
    <dbReference type="NCBI Taxonomy" id="280463"/>
    <lineage>
        <taxon>Eukaryota</taxon>
        <taxon>Haptista</taxon>
        <taxon>Haptophyta</taxon>
        <taxon>Prymnesiophyceae</taxon>
        <taxon>Isochrysidales</taxon>
        <taxon>Noelaerhabdaceae</taxon>
        <taxon>Emiliania</taxon>
    </lineage>
</organism>
<accession>A0A0D3KQ45</accession>
<reference evidence="2" key="1">
    <citation type="journal article" date="2013" name="Nature">
        <title>Pan genome of the phytoplankton Emiliania underpins its global distribution.</title>
        <authorList>
            <person name="Read B.A."/>
            <person name="Kegel J."/>
            <person name="Klute M.J."/>
            <person name="Kuo A."/>
            <person name="Lefebvre S.C."/>
            <person name="Maumus F."/>
            <person name="Mayer C."/>
            <person name="Miller J."/>
            <person name="Monier A."/>
            <person name="Salamov A."/>
            <person name="Young J."/>
            <person name="Aguilar M."/>
            <person name="Claverie J.M."/>
            <person name="Frickenhaus S."/>
            <person name="Gonzalez K."/>
            <person name="Herman E.K."/>
            <person name="Lin Y.C."/>
            <person name="Napier J."/>
            <person name="Ogata H."/>
            <person name="Sarno A.F."/>
            <person name="Shmutz J."/>
            <person name="Schroeder D."/>
            <person name="de Vargas C."/>
            <person name="Verret F."/>
            <person name="von Dassow P."/>
            <person name="Valentin K."/>
            <person name="Van de Peer Y."/>
            <person name="Wheeler G."/>
            <person name="Dacks J.B."/>
            <person name="Delwiche C.F."/>
            <person name="Dyhrman S.T."/>
            <person name="Glockner G."/>
            <person name="John U."/>
            <person name="Richards T."/>
            <person name="Worden A.Z."/>
            <person name="Zhang X."/>
            <person name="Grigoriev I.V."/>
            <person name="Allen A.E."/>
            <person name="Bidle K."/>
            <person name="Borodovsky M."/>
            <person name="Bowler C."/>
            <person name="Brownlee C."/>
            <person name="Cock J.M."/>
            <person name="Elias M."/>
            <person name="Gladyshev V.N."/>
            <person name="Groth M."/>
            <person name="Guda C."/>
            <person name="Hadaegh A."/>
            <person name="Iglesias-Rodriguez M.D."/>
            <person name="Jenkins J."/>
            <person name="Jones B.M."/>
            <person name="Lawson T."/>
            <person name="Leese F."/>
            <person name="Lindquist E."/>
            <person name="Lobanov A."/>
            <person name="Lomsadze A."/>
            <person name="Malik S.B."/>
            <person name="Marsh M.E."/>
            <person name="Mackinder L."/>
            <person name="Mock T."/>
            <person name="Mueller-Roeber B."/>
            <person name="Pagarete A."/>
            <person name="Parker M."/>
            <person name="Probert I."/>
            <person name="Quesneville H."/>
            <person name="Raines C."/>
            <person name="Rensing S.A."/>
            <person name="Riano-Pachon D.M."/>
            <person name="Richier S."/>
            <person name="Rokitta S."/>
            <person name="Shiraiwa Y."/>
            <person name="Soanes D.M."/>
            <person name="van der Giezen M."/>
            <person name="Wahlund T.M."/>
            <person name="Williams B."/>
            <person name="Wilson W."/>
            <person name="Wolfe G."/>
            <person name="Wurch L.L."/>
        </authorList>
    </citation>
    <scope>NUCLEOTIDE SEQUENCE</scope>
</reference>
<dbReference type="GO" id="GO:0005739">
    <property type="term" value="C:mitochondrion"/>
    <property type="evidence" value="ECO:0007669"/>
    <property type="project" value="TreeGrafter"/>
</dbReference>
<dbReference type="PANTHER" id="PTHR10632:SF2">
    <property type="entry name" value="SULFIDE:QUINONE OXIDOREDUCTASE, MITOCHONDRIAL"/>
    <property type="match status" value="1"/>
</dbReference>
<name>A0A0D3KQ45_EMIH1</name>
<dbReference type="GeneID" id="17283150"/>
<protein>
    <recommendedName>
        <fullName evidence="3">FAD/NAD(P)-binding domain-containing protein</fullName>
    </recommendedName>
</protein>
<dbReference type="AlphaFoldDB" id="A0A0D3KQ45"/>
<dbReference type="Proteomes" id="UP000013827">
    <property type="component" value="Unassembled WGS sequence"/>
</dbReference>
<evidence type="ECO:0000313" key="2">
    <source>
        <dbReference type="Proteomes" id="UP000013827"/>
    </source>
</evidence>
<dbReference type="HOGENOM" id="CLU_919175_0_0_1"/>
<keyword evidence="2" id="KW-1185">Reference proteome</keyword>
<proteinExistence type="predicted"/>
<dbReference type="KEGG" id="ehx:EMIHUDRAFT_224838"/>
<dbReference type="GO" id="GO:0070224">
    <property type="term" value="F:sulfide:quinone oxidoreductase activity"/>
    <property type="evidence" value="ECO:0007669"/>
    <property type="project" value="TreeGrafter"/>
</dbReference>
<dbReference type="EnsemblProtists" id="EOD37880">
    <property type="protein sequence ID" value="EOD37880"/>
    <property type="gene ID" value="EMIHUDRAFT_224838"/>
</dbReference>
<dbReference type="GO" id="GO:0070221">
    <property type="term" value="P:sulfide oxidation, using sulfide:quinone oxidoreductase"/>
    <property type="evidence" value="ECO:0007669"/>
    <property type="project" value="TreeGrafter"/>
</dbReference>
<dbReference type="InterPro" id="IPR015904">
    <property type="entry name" value="Sulphide_quinone_reductase"/>
</dbReference>
<dbReference type="PRINTS" id="PR00368">
    <property type="entry name" value="FADPNR"/>
</dbReference>
<dbReference type="SUPFAM" id="SSF51905">
    <property type="entry name" value="FAD/NAD(P)-binding domain"/>
    <property type="match status" value="1"/>
</dbReference>
<dbReference type="PANTHER" id="PTHR10632">
    <property type="entry name" value="SULFIDE:QUINONE OXIDOREDUCTASE"/>
    <property type="match status" value="1"/>
</dbReference>
<dbReference type="PaxDb" id="2903-EOD37880"/>
<evidence type="ECO:0000313" key="1">
    <source>
        <dbReference type="EnsemblProtists" id="EOD37880"/>
    </source>
</evidence>
<dbReference type="Gene3D" id="3.50.50.100">
    <property type="match status" value="2"/>
</dbReference>
<dbReference type="eggNOG" id="KOG3851">
    <property type="taxonomic scope" value="Eukaryota"/>
</dbReference>
<dbReference type="InterPro" id="IPR036188">
    <property type="entry name" value="FAD/NAD-bd_sf"/>
</dbReference>
<evidence type="ECO:0008006" key="3">
    <source>
        <dbReference type="Google" id="ProtNLM"/>
    </source>
</evidence>
<dbReference type="STRING" id="2903.R1FFP2"/>
<sequence length="305" mass="33291">MLANLRNVSRASSVSAHFRRHASTGTRKHKIVVVGGGAGGLSSAAMLLRKGGLSADVAVVEPSSSHFYQPLWTLVGGGIKEAEESRRDMASVMPKDATWIQSAAKTIALEGIRKERGVETSFKHELIKVDGPNKVATFQTDEGPVERSYDLLHVVPLMGAHDWIKGSKIADPDTGYVTVDKDTLQHTAYPNVFAIGDCSNTPNSKTAAAAPVVVHNMRRVMAGKAPNATYDGYASCPIVTGRGKLILAEFKYGNELAESQSWYLDQGKEQLPFFYLKKYVFPNFMLPGRWYGTRTIFEPSFPDPA</sequence>
<dbReference type="GO" id="GO:0071949">
    <property type="term" value="F:FAD binding"/>
    <property type="evidence" value="ECO:0007669"/>
    <property type="project" value="TreeGrafter"/>
</dbReference>
<reference evidence="1" key="2">
    <citation type="submission" date="2024-10" db="UniProtKB">
        <authorList>
            <consortium name="EnsemblProtists"/>
        </authorList>
    </citation>
    <scope>IDENTIFICATION</scope>
</reference>
<dbReference type="RefSeq" id="XP_005790309.1">
    <property type="nucleotide sequence ID" value="XM_005790252.1"/>
</dbReference>